<accession>A0A286E998</accession>
<dbReference type="EMBL" id="OCNE01000031">
    <property type="protein sequence ID" value="SOD67482.1"/>
    <property type="molecule type" value="Genomic_DNA"/>
</dbReference>
<proteinExistence type="predicted"/>
<name>A0A286E998_9ACTN</name>
<reference evidence="1 2" key="1">
    <citation type="submission" date="2017-09" db="EMBL/GenBank/DDBJ databases">
        <authorList>
            <person name="Ehlers B."/>
            <person name="Leendertz F.H."/>
        </authorList>
    </citation>
    <scope>NUCLEOTIDE SEQUENCE [LARGE SCALE GENOMIC DNA]</scope>
    <source>
        <strain evidence="1 2">CGMCC 4.7095</strain>
    </source>
</reference>
<dbReference type="AlphaFoldDB" id="A0A286E998"/>
<keyword evidence="2" id="KW-1185">Reference proteome</keyword>
<evidence type="ECO:0000313" key="2">
    <source>
        <dbReference type="Proteomes" id="UP000219072"/>
    </source>
</evidence>
<organism evidence="1 2">
    <name type="scientific">Streptomyces zhaozhouensis</name>
    <dbReference type="NCBI Taxonomy" id="1300267"/>
    <lineage>
        <taxon>Bacteria</taxon>
        <taxon>Bacillati</taxon>
        <taxon>Actinomycetota</taxon>
        <taxon>Actinomycetes</taxon>
        <taxon>Kitasatosporales</taxon>
        <taxon>Streptomycetaceae</taxon>
        <taxon>Streptomyces</taxon>
    </lineage>
</organism>
<dbReference type="RefSeq" id="WP_097234023.1">
    <property type="nucleotide sequence ID" value="NZ_OCNE01000031.1"/>
</dbReference>
<protein>
    <submittedName>
        <fullName evidence="1">Uncharacterized protein</fullName>
    </submittedName>
</protein>
<gene>
    <name evidence="1" type="ORF">SAMN06297387_13132</name>
</gene>
<dbReference type="Proteomes" id="UP000219072">
    <property type="component" value="Unassembled WGS sequence"/>
</dbReference>
<evidence type="ECO:0000313" key="1">
    <source>
        <dbReference type="EMBL" id="SOD67482.1"/>
    </source>
</evidence>
<sequence>MTGGTRRQRSAAKSAALRAANWQRQLEAAAQTGDNRIIAAAYLSVARAALPADHPLWPHLVELLRAAVDRAMDD</sequence>